<evidence type="ECO:0000313" key="3">
    <source>
        <dbReference type="Proteomes" id="UP000319143"/>
    </source>
</evidence>
<feature type="chain" id="PRO_5023019430" description="Glycosyl hydrolase-like 10 domain-containing protein" evidence="1">
    <location>
        <begin position="23"/>
        <end position="412"/>
    </location>
</feature>
<dbReference type="AlphaFoldDB" id="A0A5C6DF17"/>
<sequence precursor="true">MKQPLLWITGIFFSLTASASLAQTGPPEPGSVGHRVTEKSFPSVFQAWNPIDMPSWPQDSLEERLKAAAKHDLIWEEPVSQLGYGVKLVLGAVWDHKHGGLATGFTAESQQQAIANRAAMLKMNPDMAFLLEVRWRDAPGSFLPEDSPFWKRHPNGTRVEGWLGGPEPYFMLDYENEAFRANVSRQCRIALDSGVYDGIMLDWNGRLDLIKRVRTEIGQDGLIIVNIHDDVKDGEEYKDLINGSFMECNPNGPGAPKASFYTSWDDLRDGLIFFEEHFQNPQINCLEVWGSRDDLRRMRAATTLGLTHSNGYLLYADPNPLKTPDHLHNWYDFWNVDLGRPLNDCVRKKMPKNRVAERSFEGGVVVYNHFGNEKAVFSFDTPHKRLSDGKISKQFEMQDADGDIFLPATLKE</sequence>
<organism evidence="2 3">
    <name type="scientific">Novipirellula artificiosorum</name>
    <dbReference type="NCBI Taxonomy" id="2528016"/>
    <lineage>
        <taxon>Bacteria</taxon>
        <taxon>Pseudomonadati</taxon>
        <taxon>Planctomycetota</taxon>
        <taxon>Planctomycetia</taxon>
        <taxon>Pirellulales</taxon>
        <taxon>Pirellulaceae</taxon>
        <taxon>Novipirellula</taxon>
    </lineage>
</organism>
<protein>
    <recommendedName>
        <fullName evidence="4">Glycosyl hydrolase-like 10 domain-containing protein</fullName>
    </recommendedName>
</protein>
<proteinExistence type="predicted"/>
<keyword evidence="3" id="KW-1185">Reference proteome</keyword>
<dbReference type="RefSeq" id="WP_197231497.1">
    <property type="nucleotide sequence ID" value="NZ_SJPV01000008.1"/>
</dbReference>
<feature type="signal peptide" evidence="1">
    <location>
        <begin position="1"/>
        <end position="22"/>
    </location>
</feature>
<comment type="caution">
    <text evidence="2">The sequence shown here is derived from an EMBL/GenBank/DDBJ whole genome shotgun (WGS) entry which is preliminary data.</text>
</comment>
<evidence type="ECO:0000256" key="1">
    <source>
        <dbReference type="SAM" id="SignalP"/>
    </source>
</evidence>
<dbReference type="EMBL" id="SJPV01000008">
    <property type="protein sequence ID" value="TWU34341.1"/>
    <property type="molecule type" value="Genomic_DNA"/>
</dbReference>
<accession>A0A5C6DF17</accession>
<name>A0A5C6DF17_9BACT</name>
<evidence type="ECO:0008006" key="4">
    <source>
        <dbReference type="Google" id="ProtNLM"/>
    </source>
</evidence>
<reference evidence="2 3" key="1">
    <citation type="submission" date="2019-02" db="EMBL/GenBank/DDBJ databases">
        <title>Deep-cultivation of Planctomycetes and their phenomic and genomic characterization uncovers novel biology.</title>
        <authorList>
            <person name="Wiegand S."/>
            <person name="Jogler M."/>
            <person name="Boedeker C."/>
            <person name="Pinto D."/>
            <person name="Vollmers J."/>
            <person name="Rivas-Marin E."/>
            <person name="Kohn T."/>
            <person name="Peeters S.H."/>
            <person name="Heuer A."/>
            <person name="Rast P."/>
            <person name="Oberbeckmann S."/>
            <person name="Bunk B."/>
            <person name="Jeske O."/>
            <person name="Meyerdierks A."/>
            <person name="Storesund J.E."/>
            <person name="Kallscheuer N."/>
            <person name="Luecker S."/>
            <person name="Lage O.M."/>
            <person name="Pohl T."/>
            <person name="Merkel B.J."/>
            <person name="Hornburger P."/>
            <person name="Mueller R.-W."/>
            <person name="Bruemmer F."/>
            <person name="Labrenz M."/>
            <person name="Spormann A.M."/>
            <person name="Op Den Camp H."/>
            <person name="Overmann J."/>
            <person name="Amann R."/>
            <person name="Jetten M.S.M."/>
            <person name="Mascher T."/>
            <person name="Medema M.H."/>
            <person name="Devos D.P."/>
            <person name="Kaster A.-K."/>
            <person name="Ovreas L."/>
            <person name="Rohde M."/>
            <person name="Galperin M.Y."/>
            <person name="Jogler C."/>
        </authorList>
    </citation>
    <scope>NUCLEOTIDE SEQUENCE [LARGE SCALE GENOMIC DNA]</scope>
    <source>
        <strain evidence="2 3">Poly41</strain>
    </source>
</reference>
<dbReference type="Proteomes" id="UP000319143">
    <property type="component" value="Unassembled WGS sequence"/>
</dbReference>
<keyword evidence="1" id="KW-0732">Signal</keyword>
<evidence type="ECO:0000313" key="2">
    <source>
        <dbReference type="EMBL" id="TWU34341.1"/>
    </source>
</evidence>
<gene>
    <name evidence="2" type="ORF">Poly41_44880</name>
</gene>